<organism evidence="2 3">
    <name type="scientific">Phocicoccus schoeneichii</name>
    <dbReference type="NCBI Taxonomy" id="1812261"/>
    <lineage>
        <taxon>Bacteria</taxon>
        <taxon>Bacillati</taxon>
        <taxon>Bacillota</taxon>
        <taxon>Bacilli</taxon>
        <taxon>Bacillales</taxon>
        <taxon>Salinicoccaceae</taxon>
        <taxon>Phocicoccus</taxon>
    </lineage>
</organism>
<name>A0A6V7RHT9_9BACL</name>
<dbReference type="InterPro" id="IPR005531">
    <property type="entry name" value="Asp23"/>
</dbReference>
<dbReference type="PANTHER" id="PTHR34297">
    <property type="entry name" value="HYPOTHETICAL CYTOSOLIC PROTEIN-RELATED"/>
    <property type="match status" value="1"/>
</dbReference>
<dbReference type="RefSeq" id="WP_186087778.1">
    <property type="nucleotide sequence ID" value="NZ_BMDB01000001.1"/>
</dbReference>
<dbReference type="EMBL" id="CAJEWE010000010">
    <property type="protein sequence ID" value="CAD2077168.1"/>
    <property type="molecule type" value="Genomic_DNA"/>
</dbReference>
<reference evidence="2 3" key="1">
    <citation type="submission" date="2020-07" db="EMBL/GenBank/DDBJ databases">
        <authorList>
            <person name="Criscuolo A."/>
        </authorList>
    </citation>
    <scope>NUCLEOTIDE SEQUENCE [LARGE SCALE GENOMIC DNA]</scope>
    <source>
        <strain evidence="3">CIP 111030</strain>
    </source>
</reference>
<dbReference type="AlphaFoldDB" id="A0A6V7RHT9"/>
<evidence type="ECO:0000256" key="1">
    <source>
        <dbReference type="ARBA" id="ARBA00005721"/>
    </source>
</evidence>
<sequence>MLIQSRTESTGDITISNEVLEVISSIAVLETKSVHSLNNNLASGTIEKLGKKYRAKGIRVEDVDGNLKISVYVNLSDDRNVHSIAETIQENIKTAVNNMLEINISEINIHIVNIIK</sequence>
<gene>
    <name evidence="2" type="ORF">JEOSCH030_01237</name>
</gene>
<evidence type="ECO:0000313" key="2">
    <source>
        <dbReference type="EMBL" id="CAD2077168.1"/>
    </source>
</evidence>
<dbReference type="Proteomes" id="UP000521032">
    <property type="component" value="Unassembled WGS sequence"/>
</dbReference>
<accession>A0A6V7RHT9</accession>
<dbReference type="Pfam" id="PF03780">
    <property type="entry name" value="Asp23"/>
    <property type="match status" value="1"/>
</dbReference>
<dbReference type="PANTHER" id="PTHR34297:SF1">
    <property type="entry name" value="ASP23_GLS24 FAMILY ENVELOPE STRESS RESPONSE PROTEIN"/>
    <property type="match status" value="1"/>
</dbReference>
<keyword evidence="3" id="KW-1185">Reference proteome</keyword>
<comment type="similarity">
    <text evidence="1">Belongs to the asp23 family.</text>
</comment>
<comment type="caution">
    <text evidence="2">The sequence shown here is derived from an EMBL/GenBank/DDBJ whole genome shotgun (WGS) entry which is preliminary data.</text>
</comment>
<proteinExistence type="inferred from homology"/>
<evidence type="ECO:0000313" key="3">
    <source>
        <dbReference type="Proteomes" id="UP000521032"/>
    </source>
</evidence>
<protein>
    <submittedName>
        <fullName evidence="2">Uncharacterized protein</fullName>
    </submittedName>
</protein>